<organism evidence="8 9">
    <name type="scientific">Pararobbsia alpina</name>
    <dbReference type="NCBI Taxonomy" id="621374"/>
    <lineage>
        <taxon>Bacteria</taxon>
        <taxon>Pseudomonadati</taxon>
        <taxon>Pseudomonadota</taxon>
        <taxon>Betaproteobacteria</taxon>
        <taxon>Burkholderiales</taxon>
        <taxon>Burkholderiaceae</taxon>
        <taxon>Pararobbsia</taxon>
    </lineage>
</organism>
<evidence type="ECO:0000256" key="1">
    <source>
        <dbReference type="ARBA" id="ARBA00022553"/>
    </source>
</evidence>
<evidence type="ECO:0000256" key="2">
    <source>
        <dbReference type="ARBA" id="ARBA00023012"/>
    </source>
</evidence>
<dbReference type="EMBL" id="CADIKM010000117">
    <property type="protein sequence ID" value="CAB3808076.1"/>
    <property type="molecule type" value="Genomic_DNA"/>
</dbReference>
<dbReference type="AlphaFoldDB" id="A0A6S7BQL6"/>
<feature type="domain" description="Response regulatory" evidence="7">
    <location>
        <begin position="2"/>
        <end position="116"/>
    </location>
</feature>
<keyword evidence="3" id="KW-0805">Transcription regulation</keyword>
<dbReference type="GO" id="GO:0000156">
    <property type="term" value="F:phosphorelay response regulator activity"/>
    <property type="evidence" value="ECO:0007669"/>
    <property type="project" value="TreeGrafter"/>
</dbReference>
<evidence type="ECO:0000313" key="9">
    <source>
        <dbReference type="Proteomes" id="UP000494115"/>
    </source>
</evidence>
<dbReference type="Pfam" id="PF00072">
    <property type="entry name" value="Response_reg"/>
    <property type="match status" value="1"/>
</dbReference>
<reference evidence="8 9" key="1">
    <citation type="submission" date="2020-04" db="EMBL/GenBank/DDBJ databases">
        <authorList>
            <person name="De Canck E."/>
        </authorList>
    </citation>
    <scope>NUCLEOTIDE SEQUENCE [LARGE SCALE GENOMIC DNA]</scope>
    <source>
        <strain evidence="8 9">LMG 28138</strain>
    </source>
</reference>
<dbReference type="PANTHER" id="PTHR48111:SF1">
    <property type="entry name" value="TWO-COMPONENT RESPONSE REGULATOR ORR33"/>
    <property type="match status" value="1"/>
</dbReference>
<keyword evidence="2" id="KW-0902">Two-component regulatory system</keyword>
<dbReference type="RefSeq" id="WP_175108466.1">
    <property type="nucleotide sequence ID" value="NZ_CADIKM010000117.1"/>
</dbReference>
<keyword evidence="9" id="KW-1185">Reference proteome</keyword>
<gene>
    <name evidence="8" type="primary">mtrA</name>
    <name evidence="8" type="ORF">LMG28138_05999</name>
</gene>
<dbReference type="PANTHER" id="PTHR48111">
    <property type="entry name" value="REGULATOR OF RPOS"/>
    <property type="match status" value="1"/>
</dbReference>
<dbReference type="InterPro" id="IPR001789">
    <property type="entry name" value="Sig_transdc_resp-reg_receiver"/>
</dbReference>
<evidence type="ECO:0000256" key="4">
    <source>
        <dbReference type="ARBA" id="ARBA00023125"/>
    </source>
</evidence>
<evidence type="ECO:0000256" key="5">
    <source>
        <dbReference type="ARBA" id="ARBA00023163"/>
    </source>
</evidence>
<dbReference type="Proteomes" id="UP000494115">
    <property type="component" value="Unassembled WGS sequence"/>
</dbReference>
<name>A0A6S7BQL6_9BURK</name>
<dbReference type="GO" id="GO:0032993">
    <property type="term" value="C:protein-DNA complex"/>
    <property type="evidence" value="ECO:0007669"/>
    <property type="project" value="TreeGrafter"/>
</dbReference>
<dbReference type="SUPFAM" id="SSF52172">
    <property type="entry name" value="CheY-like"/>
    <property type="match status" value="1"/>
</dbReference>
<accession>A0A6S7BQL6</accession>
<dbReference type="GO" id="GO:0006355">
    <property type="term" value="P:regulation of DNA-templated transcription"/>
    <property type="evidence" value="ECO:0007669"/>
    <property type="project" value="TreeGrafter"/>
</dbReference>
<protein>
    <submittedName>
        <fullName evidence="8">DNA-binding response regulator MtrA</fullName>
    </submittedName>
</protein>
<keyword evidence="5" id="KW-0804">Transcription</keyword>
<evidence type="ECO:0000259" key="7">
    <source>
        <dbReference type="PROSITE" id="PS50110"/>
    </source>
</evidence>
<dbReference type="GO" id="GO:0000976">
    <property type="term" value="F:transcription cis-regulatory region binding"/>
    <property type="evidence" value="ECO:0007669"/>
    <property type="project" value="TreeGrafter"/>
</dbReference>
<sequence length="116" mass="12528">MKVLFVDDNQDVADILAELAFLLGHVARAAYNGSEGLQAAREEQPDVVFLDLGLPDMTGIEVLRALRNAEGTDRALIYALTGTHEADAELEGYAFDGYLLKPVSINALAGILDKRP</sequence>
<evidence type="ECO:0000313" key="8">
    <source>
        <dbReference type="EMBL" id="CAB3808076.1"/>
    </source>
</evidence>
<dbReference type="GO" id="GO:0005829">
    <property type="term" value="C:cytosol"/>
    <property type="evidence" value="ECO:0007669"/>
    <property type="project" value="TreeGrafter"/>
</dbReference>
<keyword evidence="1 6" id="KW-0597">Phosphoprotein</keyword>
<keyword evidence="4 8" id="KW-0238">DNA-binding</keyword>
<dbReference type="Gene3D" id="3.40.50.2300">
    <property type="match status" value="1"/>
</dbReference>
<evidence type="ECO:0000256" key="3">
    <source>
        <dbReference type="ARBA" id="ARBA00023015"/>
    </source>
</evidence>
<dbReference type="SMART" id="SM00448">
    <property type="entry name" value="REC"/>
    <property type="match status" value="1"/>
</dbReference>
<dbReference type="InterPro" id="IPR039420">
    <property type="entry name" value="WalR-like"/>
</dbReference>
<dbReference type="PROSITE" id="PS50110">
    <property type="entry name" value="RESPONSE_REGULATORY"/>
    <property type="match status" value="1"/>
</dbReference>
<proteinExistence type="predicted"/>
<dbReference type="InterPro" id="IPR011006">
    <property type="entry name" value="CheY-like_superfamily"/>
</dbReference>
<evidence type="ECO:0000256" key="6">
    <source>
        <dbReference type="PROSITE-ProRule" id="PRU00169"/>
    </source>
</evidence>
<feature type="modified residue" description="4-aspartylphosphate" evidence="6">
    <location>
        <position position="51"/>
    </location>
</feature>